<feature type="region of interest" description="Disordered" evidence="1">
    <location>
        <begin position="325"/>
        <end position="344"/>
    </location>
</feature>
<evidence type="ECO:0000313" key="4">
    <source>
        <dbReference type="Proteomes" id="UP001216390"/>
    </source>
</evidence>
<organism evidence="3 4">
    <name type="scientific">Iamia majanohamensis</name>
    <dbReference type="NCBI Taxonomy" id="467976"/>
    <lineage>
        <taxon>Bacteria</taxon>
        <taxon>Bacillati</taxon>
        <taxon>Actinomycetota</taxon>
        <taxon>Acidimicrobiia</taxon>
        <taxon>Acidimicrobiales</taxon>
        <taxon>Iamiaceae</taxon>
        <taxon>Iamia</taxon>
    </lineage>
</organism>
<proteinExistence type="predicted"/>
<dbReference type="AlphaFoldDB" id="A0AAE9Y8L4"/>
<dbReference type="PROSITE" id="PS51257">
    <property type="entry name" value="PROKAR_LIPOPROTEIN"/>
    <property type="match status" value="1"/>
</dbReference>
<dbReference type="PIRSF" id="PIRSF029171">
    <property type="entry name" value="Esterase_LipA"/>
    <property type="match status" value="1"/>
</dbReference>
<dbReference type="KEGG" id="ima:PO878_18450"/>
<protein>
    <submittedName>
        <fullName evidence="3">Lipase family protein</fullName>
    </submittedName>
</protein>
<dbReference type="Proteomes" id="UP001216390">
    <property type="component" value="Chromosome"/>
</dbReference>
<dbReference type="RefSeq" id="WP_272736006.1">
    <property type="nucleotide sequence ID" value="NZ_CP116942.1"/>
</dbReference>
<dbReference type="InterPro" id="IPR029058">
    <property type="entry name" value="AB_hydrolase_fold"/>
</dbReference>
<dbReference type="Gene3D" id="1.10.260.130">
    <property type="match status" value="1"/>
</dbReference>
<keyword evidence="4" id="KW-1185">Reference proteome</keyword>
<dbReference type="GO" id="GO:0016042">
    <property type="term" value="P:lipid catabolic process"/>
    <property type="evidence" value="ECO:0007669"/>
    <property type="project" value="InterPro"/>
</dbReference>
<dbReference type="Gene3D" id="3.40.50.1820">
    <property type="entry name" value="alpha/beta hydrolase"/>
    <property type="match status" value="1"/>
</dbReference>
<dbReference type="Pfam" id="PF03583">
    <property type="entry name" value="LIP"/>
    <property type="match status" value="1"/>
</dbReference>
<dbReference type="PANTHER" id="PTHR34853:SF1">
    <property type="entry name" value="LIPASE 5"/>
    <property type="match status" value="1"/>
</dbReference>
<dbReference type="PANTHER" id="PTHR34853">
    <property type="match status" value="1"/>
</dbReference>
<feature type="compositionally biased region" description="Low complexity" evidence="1">
    <location>
        <begin position="37"/>
        <end position="54"/>
    </location>
</feature>
<name>A0AAE9Y8L4_9ACTN</name>
<keyword evidence="2" id="KW-0732">Signal</keyword>
<gene>
    <name evidence="3" type="ORF">PO878_18450</name>
</gene>
<dbReference type="SUPFAM" id="SSF53474">
    <property type="entry name" value="alpha/beta-Hydrolases"/>
    <property type="match status" value="1"/>
</dbReference>
<evidence type="ECO:0000256" key="1">
    <source>
        <dbReference type="SAM" id="MobiDB-lite"/>
    </source>
</evidence>
<evidence type="ECO:0000313" key="3">
    <source>
        <dbReference type="EMBL" id="WCO66483.1"/>
    </source>
</evidence>
<reference evidence="3" key="1">
    <citation type="submission" date="2023-01" db="EMBL/GenBank/DDBJ databases">
        <title>The diversity of Class Acidimicrobiia in South China Sea sediment environments and the proposal of Iamia marina sp. nov., a novel species of the genus Iamia.</title>
        <authorList>
            <person name="He Y."/>
            <person name="Tian X."/>
        </authorList>
    </citation>
    <scope>NUCLEOTIDE SEQUENCE</scope>
    <source>
        <strain evidence="3">DSM 19957</strain>
    </source>
</reference>
<dbReference type="InterPro" id="IPR005152">
    <property type="entry name" value="Lipase_secreted"/>
</dbReference>
<dbReference type="GO" id="GO:0004806">
    <property type="term" value="F:triacylglycerol lipase activity"/>
    <property type="evidence" value="ECO:0007669"/>
    <property type="project" value="InterPro"/>
</dbReference>
<feature type="chain" id="PRO_5042033194" evidence="2">
    <location>
        <begin position="26"/>
        <end position="425"/>
    </location>
</feature>
<feature type="region of interest" description="Disordered" evidence="1">
    <location>
        <begin position="28"/>
        <end position="57"/>
    </location>
</feature>
<feature type="signal peptide" evidence="2">
    <location>
        <begin position="1"/>
        <end position="25"/>
    </location>
</feature>
<dbReference type="EMBL" id="CP116942">
    <property type="protein sequence ID" value="WCO66483.1"/>
    <property type="molecule type" value="Genomic_DNA"/>
</dbReference>
<accession>A0AAE9Y8L4</accession>
<sequence>MNGLRHRPGRLVAVLLTVVALVAGAACSSGDDGGSGEAATTTTEAAGPTSTTEADAPLEPEEVGSAEELYAVPDPIPDVDHGTLLRYQEITPSLTDGATTYRVMYTSESLAGDPIVVTGTVVLPTGPAPEEGRTTLALAHGTTGIADECAPSRAEGGRELALAGPAAERGWITTSTDYEGLGTPGRHPYLVGESEGRSVVDSVLAAGMLPGADQGDQLAVAGYSQGGHGALWAGEVAPDWAPDMEVVGTFAGAPATEVDVILQAAPRLPQAGFAYMIVAGIAAAYPEAEPDQILTPEGVSRLDAVDEGCAREIFAAVAGVPASDLVRPDGPSTEPWPELARAQNPGQVVTEAPILIIHSAQDETVPVALSGILYGRMCEEGQVVERRVLPEGSHVGAAPEAYRQGLAWLFDLAEGGSPTDGCPAA</sequence>
<evidence type="ECO:0000256" key="2">
    <source>
        <dbReference type="SAM" id="SignalP"/>
    </source>
</evidence>